<evidence type="ECO:0000313" key="1">
    <source>
        <dbReference type="EMBL" id="QLY30847.1"/>
    </source>
</evidence>
<dbReference type="AlphaFoldDB" id="A0A7D6ZHS3"/>
<dbReference type="InterPro" id="IPR010982">
    <property type="entry name" value="Lambda_DNA-bd_dom_sf"/>
</dbReference>
<accession>A0A7D6ZHS3</accession>
<dbReference type="EMBL" id="CP059399">
    <property type="protein sequence ID" value="QLY30847.1"/>
    <property type="molecule type" value="Genomic_DNA"/>
</dbReference>
<dbReference type="RefSeq" id="WP_181582045.1">
    <property type="nucleotide sequence ID" value="NZ_CP059399.1"/>
</dbReference>
<protein>
    <recommendedName>
        <fullName evidence="3">HTH cro/C1-type domain-containing protein</fullName>
    </recommendedName>
</protein>
<dbReference type="KEGG" id="nhu:H0264_38195"/>
<proteinExistence type="predicted"/>
<keyword evidence="2" id="KW-1185">Reference proteome</keyword>
<evidence type="ECO:0008006" key="3">
    <source>
        <dbReference type="Google" id="ProtNLM"/>
    </source>
</evidence>
<reference evidence="1 2" key="1">
    <citation type="submission" date="2020-07" db="EMBL/GenBank/DDBJ databases">
        <authorList>
            <person name="Zhuang K."/>
            <person name="Ran Y."/>
        </authorList>
    </citation>
    <scope>NUCLEOTIDE SEQUENCE [LARGE SCALE GENOMIC DNA]</scope>
    <source>
        <strain evidence="1 2">WCH-YHL-001</strain>
    </source>
</reference>
<sequence>MDECVGNRVRRAMVDAGVGVAELAGMAGILEGVLADRLAASGSFTVVELVLIAAALRCDVLGLLPDSDGCDS</sequence>
<organism evidence="1 2">
    <name type="scientific">Nocardia huaxiensis</name>
    <dbReference type="NCBI Taxonomy" id="2755382"/>
    <lineage>
        <taxon>Bacteria</taxon>
        <taxon>Bacillati</taxon>
        <taxon>Actinomycetota</taxon>
        <taxon>Actinomycetes</taxon>
        <taxon>Mycobacteriales</taxon>
        <taxon>Nocardiaceae</taxon>
        <taxon>Nocardia</taxon>
    </lineage>
</organism>
<dbReference type="SUPFAM" id="SSF47413">
    <property type="entry name" value="lambda repressor-like DNA-binding domains"/>
    <property type="match status" value="1"/>
</dbReference>
<gene>
    <name evidence="1" type="ORF">H0264_38195</name>
</gene>
<dbReference type="GO" id="GO:0003677">
    <property type="term" value="F:DNA binding"/>
    <property type="evidence" value="ECO:0007669"/>
    <property type="project" value="InterPro"/>
</dbReference>
<evidence type="ECO:0000313" key="2">
    <source>
        <dbReference type="Proteomes" id="UP000515512"/>
    </source>
</evidence>
<dbReference type="Proteomes" id="UP000515512">
    <property type="component" value="Chromosome"/>
</dbReference>
<name>A0A7D6ZHS3_9NOCA</name>